<organism evidence="3 4">
    <name type="scientific">Oxynema aestuarii AP17</name>
    <dbReference type="NCBI Taxonomy" id="2064643"/>
    <lineage>
        <taxon>Bacteria</taxon>
        <taxon>Bacillati</taxon>
        <taxon>Cyanobacteriota</taxon>
        <taxon>Cyanophyceae</taxon>
        <taxon>Oscillatoriophycideae</taxon>
        <taxon>Oscillatoriales</taxon>
        <taxon>Oscillatoriaceae</taxon>
        <taxon>Oxynema</taxon>
        <taxon>Oxynema aestuarii</taxon>
    </lineage>
</organism>
<dbReference type="InterPro" id="IPR009472">
    <property type="entry name" value="Tab2-like"/>
</dbReference>
<dbReference type="RefSeq" id="WP_168567717.1">
    <property type="nucleotide sequence ID" value="NZ_CP051167.1"/>
</dbReference>
<dbReference type="AlphaFoldDB" id="A0A6H1TUD7"/>
<dbReference type="KEGG" id="oxy:HCG48_02310"/>
<sequence length="277" mass="30682">MSVWQADFYRRPLKTERGEPIWELLLCEADGSLTYRQRCLQSQANPQWVARQFQQFGEGQLATTVQVFRPQCLGLIGEAAKQLGMAIEATRRTYALKRLLLLLAREYPQEANYTGEEYDPLAVDRPPPLPLPEKLWGDGWRFASIEAGDLVDTFADLPIPIVEMPDLLKPIHLGLSSTVTVPGVAIDGGKASMQLARWLQGAGPVAIDYRGGEFGGLVLEAGLNDRTILATFDDPEAIAAARRFEQRKQAAGGLHFLLVQPDDTGRTYSGFWLLQAA</sequence>
<evidence type="ECO:0000313" key="4">
    <source>
        <dbReference type="Proteomes" id="UP000500857"/>
    </source>
</evidence>
<dbReference type="Pfam" id="PF06485">
    <property type="entry name" value="Tab2-like_N"/>
    <property type="match status" value="1"/>
</dbReference>
<evidence type="ECO:0000259" key="2">
    <source>
        <dbReference type="Pfam" id="PF20429"/>
    </source>
</evidence>
<keyword evidence="4" id="KW-1185">Reference proteome</keyword>
<dbReference type="EMBL" id="CP051167">
    <property type="protein sequence ID" value="QIZ69560.1"/>
    <property type="molecule type" value="Genomic_DNA"/>
</dbReference>
<dbReference type="PANTHER" id="PTHR34556:SF2">
    <property type="entry name" value="PROTEIN TAB2 HOMOLOG, CHLOROPLASTIC"/>
    <property type="match status" value="1"/>
</dbReference>
<evidence type="ECO:0000313" key="3">
    <source>
        <dbReference type="EMBL" id="QIZ69560.1"/>
    </source>
</evidence>
<dbReference type="PANTHER" id="PTHR34556">
    <property type="match status" value="1"/>
</dbReference>
<dbReference type="InterPro" id="IPR046760">
    <property type="entry name" value="Tab2-like_N"/>
</dbReference>
<dbReference type="InterPro" id="IPR046761">
    <property type="entry name" value="Tab2-like_C"/>
</dbReference>
<protein>
    <submittedName>
        <fullName evidence="3">DUF1092 family protein</fullName>
    </submittedName>
</protein>
<name>A0A6H1TUD7_9CYAN</name>
<dbReference type="Proteomes" id="UP000500857">
    <property type="component" value="Chromosome"/>
</dbReference>
<gene>
    <name evidence="3" type="ORF">HCG48_02310</name>
</gene>
<accession>A0A6H1TUD7</accession>
<proteinExistence type="predicted"/>
<dbReference type="GO" id="GO:0003723">
    <property type="term" value="F:RNA binding"/>
    <property type="evidence" value="ECO:0007669"/>
    <property type="project" value="InterPro"/>
</dbReference>
<reference evidence="3 4" key="1">
    <citation type="submission" date="2020-04" db="EMBL/GenBank/DDBJ databases">
        <authorList>
            <person name="Basu S."/>
            <person name="Maruthanayagam V."/>
            <person name="Chakraborty S."/>
            <person name="Pramanik A."/>
            <person name="Mukherjee J."/>
            <person name="Brink B."/>
        </authorList>
    </citation>
    <scope>NUCLEOTIDE SEQUENCE [LARGE SCALE GENOMIC DNA]</scope>
    <source>
        <strain evidence="3 4">AP17</strain>
    </source>
</reference>
<feature type="domain" description="RNA-binding protein Tab2/Atab2 C-terminal" evidence="2">
    <location>
        <begin position="119"/>
        <end position="275"/>
    </location>
</feature>
<dbReference type="Pfam" id="PF20429">
    <property type="entry name" value="Tab2-like_C"/>
    <property type="match status" value="1"/>
</dbReference>
<feature type="domain" description="RNA-binding protein Tab2-like N-terminal" evidence="1">
    <location>
        <begin position="3"/>
        <end position="100"/>
    </location>
</feature>
<evidence type="ECO:0000259" key="1">
    <source>
        <dbReference type="Pfam" id="PF06485"/>
    </source>
</evidence>